<evidence type="ECO:0000256" key="1">
    <source>
        <dbReference type="ARBA" id="ARBA00006845"/>
    </source>
</evidence>
<name>A0A2D0MZJ7_FLAN2</name>
<dbReference type="RefSeq" id="WP_099154908.1">
    <property type="nucleotide sequence ID" value="NZ_PDUD01000050.1"/>
</dbReference>
<evidence type="ECO:0000313" key="4">
    <source>
        <dbReference type="Proteomes" id="UP000223913"/>
    </source>
</evidence>
<dbReference type="InterPro" id="IPR000468">
    <property type="entry name" value="Barstar"/>
</dbReference>
<feature type="domain" description="Barstar (barnase inhibitor)" evidence="2">
    <location>
        <begin position="5"/>
        <end position="86"/>
    </location>
</feature>
<dbReference type="Pfam" id="PF01337">
    <property type="entry name" value="Barstar"/>
    <property type="match status" value="1"/>
</dbReference>
<organism evidence="3 4">
    <name type="scientific">Flavilitoribacter nigricans (strain ATCC 23147 / DSM 23189 / NBRC 102662 / NCIMB 1420 / SS-2)</name>
    <name type="common">Lewinella nigricans</name>
    <dbReference type="NCBI Taxonomy" id="1122177"/>
    <lineage>
        <taxon>Bacteria</taxon>
        <taxon>Pseudomonadati</taxon>
        <taxon>Bacteroidota</taxon>
        <taxon>Saprospiria</taxon>
        <taxon>Saprospirales</taxon>
        <taxon>Lewinellaceae</taxon>
        <taxon>Flavilitoribacter</taxon>
    </lineage>
</organism>
<protein>
    <recommendedName>
        <fullName evidence="2">Barstar (barnase inhibitor) domain-containing protein</fullName>
    </recommendedName>
</protein>
<reference evidence="3 4" key="1">
    <citation type="submission" date="2017-10" db="EMBL/GenBank/DDBJ databases">
        <title>The draft genome sequence of Lewinella nigricans NBRC 102662.</title>
        <authorList>
            <person name="Wang K."/>
        </authorList>
    </citation>
    <scope>NUCLEOTIDE SEQUENCE [LARGE SCALE GENOMIC DNA]</scope>
    <source>
        <strain evidence="3 4">NBRC 102662</strain>
    </source>
</reference>
<dbReference type="AlphaFoldDB" id="A0A2D0MZJ7"/>
<accession>A0A2D0MZJ7</accession>
<comment type="caution">
    <text evidence="3">The sequence shown here is derived from an EMBL/GenBank/DDBJ whole genome shotgun (WGS) entry which is preliminary data.</text>
</comment>
<comment type="similarity">
    <text evidence="1">Belongs to the barstar family.</text>
</comment>
<evidence type="ECO:0000313" key="3">
    <source>
        <dbReference type="EMBL" id="PHN01722.1"/>
    </source>
</evidence>
<evidence type="ECO:0000259" key="2">
    <source>
        <dbReference type="Pfam" id="PF01337"/>
    </source>
</evidence>
<dbReference type="Gene3D" id="3.30.370.10">
    <property type="entry name" value="Barstar-like"/>
    <property type="match status" value="1"/>
</dbReference>
<dbReference type="EMBL" id="PDUD01000050">
    <property type="protein sequence ID" value="PHN01722.1"/>
    <property type="molecule type" value="Genomic_DNA"/>
</dbReference>
<gene>
    <name evidence="3" type="ORF">CRP01_35845</name>
</gene>
<dbReference type="OrthoDB" id="8859549at2"/>
<proteinExistence type="inferred from homology"/>
<dbReference type="Proteomes" id="UP000223913">
    <property type="component" value="Unassembled WGS sequence"/>
</dbReference>
<dbReference type="InterPro" id="IPR035905">
    <property type="entry name" value="Barstar-like_sf"/>
</dbReference>
<sequence>MKLEQVFYLNGRDFRSIPTFVATVREVFGFGAELELDNWDVLEDALEGGYGLLNHQEPFTLVWQNSAVSKRKLRPRNLNAIMDLFESNPKLTLKLE</sequence>
<keyword evidence="4" id="KW-1185">Reference proteome</keyword>
<dbReference type="SUPFAM" id="SSF52038">
    <property type="entry name" value="Barstar-related"/>
    <property type="match status" value="1"/>
</dbReference>